<dbReference type="SUPFAM" id="SSF47336">
    <property type="entry name" value="ACP-like"/>
    <property type="match status" value="2"/>
</dbReference>
<dbReference type="FunFam" id="3.40.50.980:FF:000001">
    <property type="entry name" value="Non-ribosomal peptide synthetase"/>
    <property type="match status" value="1"/>
</dbReference>
<protein>
    <submittedName>
        <fullName evidence="6">Amino acid adenylation domain-containing protein</fullName>
    </submittedName>
</protein>
<dbReference type="CDD" id="cd17643">
    <property type="entry name" value="A_NRPS_Cytc1-like"/>
    <property type="match status" value="1"/>
</dbReference>
<dbReference type="FunFam" id="3.40.50.12780:FF:000012">
    <property type="entry name" value="Non-ribosomal peptide synthetase"/>
    <property type="match status" value="2"/>
</dbReference>
<evidence type="ECO:0000259" key="5">
    <source>
        <dbReference type="PROSITE" id="PS50075"/>
    </source>
</evidence>
<evidence type="ECO:0000256" key="3">
    <source>
        <dbReference type="ARBA" id="ARBA00022450"/>
    </source>
</evidence>
<dbReference type="NCBIfam" id="TIGR01733">
    <property type="entry name" value="AA-adenyl-dom"/>
    <property type="match status" value="2"/>
</dbReference>
<feature type="non-terminal residue" evidence="6">
    <location>
        <position position="1"/>
    </location>
</feature>
<dbReference type="InterPro" id="IPR036736">
    <property type="entry name" value="ACP-like_sf"/>
</dbReference>
<keyword evidence="7" id="KW-1185">Reference proteome</keyword>
<dbReference type="PROSITE" id="PS00012">
    <property type="entry name" value="PHOSPHOPANTETHEINE"/>
    <property type="match status" value="1"/>
</dbReference>
<dbReference type="PANTHER" id="PTHR45527">
    <property type="entry name" value="NONRIBOSOMAL PEPTIDE SYNTHETASE"/>
    <property type="match status" value="1"/>
</dbReference>
<dbReference type="Proteomes" id="UP000610931">
    <property type="component" value="Unassembled WGS sequence"/>
</dbReference>
<dbReference type="PROSITE" id="PS50075">
    <property type="entry name" value="CARRIER"/>
    <property type="match status" value="2"/>
</dbReference>
<dbReference type="PROSITE" id="PS00455">
    <property type="entry name" value="AMP_BINDING"/>
    <property type="match status" value="2"/>
</dbReference>
<dbReference type="FunFam" id="1.10.1200.10:FF:000005">
    <property type="entry name" value="Nonribosomal peptide synthetase 1"/>
    <property type="match status" value="2"/>
</dbReference>
<name>A0A8J7IYQ8_9FLAO</name>
<dbReference type="RefSeq" id="WP_199116989.1">
    <property type="nucleotide sequence ID" value="NZ_JAELVQ010000049.1"/>
</dbReference>
<dbReference type="PANTHER" id="PTHR45527:SF14">
    <property type="entry name" value="PLIPASTATIN SYNTHASE SUBUNIT B"/>
    <property type="match status" value="1"/>
</dbReference>
<dbReference type="GO" id="GO:0005829">
    <property type="term" value="C:cytosol"/>
    <property type="evidence" value="ECO:0007669"/>
    <property type="project" value="TreeGrafter"/>
</dbReference>
<dbReference type="FunFam" id="3.40.50.980:FF:000002">
    <property type="entry name" value="Enterobactin synthetase component F"/>
    <property type="match status" value="1"/>
</dbReference>
<gene>
    <name evidence="6" type="ORF">JF259_17415</name>
</gene>
<dbReference type="GO" id="GO:0031177">
    <property type="term" value="F:phosphopantetheine binding"/>
    <property type="evidence" value="ECO:0007669"/>
    <property type="project" value="InterPro"/>
</dbReference>
<dbReference type="Gene3D" id="3.40.50.980">
    <property type="match status" value="4"/>
</dbReference>
<dbReference type="CDD" id="cd19544">
    <property type="entry name" value="E-C_NRPS"/>
    <property type="match status" value="1"/>
</dbReference>
<dbReference type="Gene3D" id="3.30.559.30">
    <property type="entry name" value="Nonribosomal peptide synthetase, condensation domain"/>
    <property type="match status" value="2"/>
</dbReference>
<dbReference type="InterPro" id="IPR000873">
    <property type="entry name" value="AMP-dep_synth/lig_dom"/>
</dbReference>
<dbReference type="Gene3D" id="2.30.38.10">
    <property type="entry name" value="Luciferase, Domain 3"/>
    <property type="match status" value="2"/>
</dbReference>
<dbReference type="SUPFAM" id="SSF56801">
    <property type="entry name" value="Acetyl-CoA synthetase-like"/>
    <property type="match status" value="2"/>
</dbReference>
<dbReference type="InterPro" id="IPR010071">
    <property type="entry name" value="AA_adenyl_dom"/>
</dbReference>
<dbReference type="Pfam" id="PF00668">
    <property type="entry name" value="Condensation"/>
    <property type="match status" value="2"/>
</dbReference>
<dbReference type="Pfam" id="PF13193">
    <property type="entry name" value="AMP-binding_C"/>
    <property type="match status" value="1"/>
</dbReference>
<dbReference type="InterPro" id="IPR020806">
    <property type="entry name" value="PKS_PP-bd"/>
</dbReference>
<sequence length="1982" mass="222210">IASDGWSLPILVKELETIYTQKLSGQTIALPELTVQYADYSIWQRNYLSGETLQKKISYWRESLQNSIPLELPIDFTRPAVQSTEGKIYNFSLDKTVTEALNAISQKNGATLYMTLLSIYKVFLYRYTGQTDISIGTPIANRGQKEIEGLIGFFVNTIVLRDEIEADIDFTTLLSQVKETCLNAYEHQDVPFEQIVDDLELERDQSRTPLFQTLFILQNNEEIEGFTLGKSSATTVRTKHTTAKFDLTFSLRETTDGILLDIEYVTDLFREETIARMARHFANIAESIAYDTTQALEVIEMLDTSEKVHLLETFNNTTVDYPVDKTLVDLFEVQAKKTPGSTAVVYEGKELSYAELDERSNQLARYLRDCGVRPDALVGICLDRSLEMIIGILGILKSGGAYVPIDPDYPRERIDYMLDDGAIDLILSMESSADALKEREDISVLLLDSSWDIVSKYPKRKLSSVLSPDNLAYIIYTSGSTGRPKGVLITHENVVRLFYNDTSLFDFNENDVWSMFHSFSFDFSVWEMYGALLFGGKLVVVPKSYTKDPELFGSLLANEGVTILNQTPSSFSVLQERVLQNNPDLQVRYVIFGGEALHPQIVKDWKERYTACKMVNMYGITETTVHVTYKEITEKEIASNQSNIGVPIPTLGCVILDDSQKLVPTGVQGELYVTGAGLARGYLNREDLTKERFVTLEIGNESRRYYRSGDLVKINTDGELEYLGRKDDQVKIRGYRIELGEITAALDQIEGIKQSVVLAKEDVGGNKRLVGYVVVEGAFDKDKVQEILKNSLPEYMVPMVWVGMESMPLTSSGKLDKRGLPDPDGSQLLTQEYVAPRSEIEEQLAGIWEELLGLDRVGVYDNFFELGGHSLLVVQFISRLQKLGYHIAVKDIFTNPTIAAIIGKVLDETLVYKVPSNGITVSSTRITPSMVPLLDLEQEELDVIVKAIPGGVSNIQDMYPLSPLQAGIHFHYLMSDSGQGDPYVLSNLITFSDTEKRSSFIEALQFVVNRHDVLRTCILSTGLSSAVQVVLRSAKLEFEVLDFDGSEDILSELQLLTAPGTQRMDISKGPLLKLRVVDDVINGAYYLQVNLHHLVMDHLGMEKIISEVTMYLSGKGSTLPTPVLYREFIGHTLHMQFINDGESYFRTLLGSIETPTYPFDLSNTLETGGGIEESHRVLPTGLSLELREVCSSMGIRPAVLFHAAYGIVVGRCSNTDHVIFGSLFSGRLQGSVGSADSLGLFINTLPIFLKLEGSVKDYLYDVKLVLEELLPYEQTPLSSIHDWSGVSNEVPLFSALFNYRHSDHVSEATNEDSMGLGISNIEYYERTNYPFNISVDDFGDDFKLTVQVDRAIESDRILAYMEQALVGLIDGVKAIDIKVENVNILTREEKTDLLDVFSGTTVDYPVDKTLVDLFENQVNKTSEAIALVYKEKQLTYKELDELSNQLAHYLVANYTIAIENSIAVILERSDWLIISFLAILKAGGTYVPIDPSYPEVRKKYILNDSGSIFSIDDAFIRMFKKLRTEYTTSVINSNIQAENLAYIIYTSGSTGKPKGVLIEHRSIINTILSQIEVFSIDSESHCLQFASQSFDASISEIFTALLKGASLHIIEEEKKLDVLFFKEFIRNNSITVATLPPAFLQLLDVEDLQGFSTLVTAGEAISVTLAKDFANEYNYINAYGPTEASICATTFHGVIESFVPIGKPIHNIQIYILNEANELLPIGVVGQLCIGGKGVARGYLNKETLTQEKFIDNPFKEGERIYKTGDLARCLPDGNIEFLGRKDDQVKVRGYRIELGEVENALRSLLSVYQSCVLAKTDTFGNKRLVGYVVPHEAFNKEAIQKELKEILPEYMVPTLWIVLDEMPVTSNGKIARKLLPNPEDSELCSREYVAPRSEVEEKLVVIWQKLLDVEKIGIHDNFFELGGHSLLATRLVAMIHKELKIEIFIQEIFEFSTIEEMSSYINYKVVNFTDAVDDYSMSVDI</sequence>
<dbReference type="SMART" id="SM00823">
    <property type="entry name" value="PKS_PP"/>
    <property type="match status" value="2"/>
</dbReference>
<comment type="cofactor">
    <cofactor evidence="1">
        <name>pantetheine 4'-phosphate</name>
        <dbReference type="ChEBI" id="CHEBI:47942"/>
    </cofactor>
</comment>
<keyword evidence="3" id="KW-0596">Phosphopantetheine</keyword>
<dbReference type="GO" id="GO:0044550">
    <property type="term" value="P:secondary metabolite biosynthetic process"/>
    <property type="evidence" value="ECO:0007669"/>
    <property type="project" value="UniProtKB-ARBA"/>
</dbReference>
<reference evidence="6" key="1">
    <citation type="submission" date="2020-12" db="EMBL/GenBank/DDBJ databases">
        <title>Snuella sp. nov., isolated from sediment in Incheon.</title>
        <authorList>
            <person name="Kim W."/>
        </authorList>
    </citation>
    <scope>NUCLEOTIDE SEQUENCE</scope>
    <source>
        <strain evidence="6">CAU 1569</strain>
    </source>
</reference>
<dbReference type="InterPro" id="IPR023213">
    <property type="entry name" value="CAT-like_dom_sf"/>
</dbReference>
<dbReference type="FunFam" id="2.30.38.10:FF:000001">
    <property type="entry name" value="Non-ribosomal peptide synthetase PvdI"/>
    <property type="match status" value="1"/>
</dbReference>
<dbReference type="InterPro" id="IPR001242">
    <property type="entry name" value="Condensation_dom"/>
</dbReference>
<evidence type="ECO:0000256" key="1">
    <source>
        <dbReference type="ARBA" id="ARBA00001957"/>
    </source>
</evidence>
<dbReference type="EMBL" id="JAELVQ010000049">
    <property type="protein sequence ID" value="MBJ6369865.1"/>
    <property type="molecule type" value="Genomic_DNA"/>
</dbReference>
<dbReference type="Gene3D" id="1.10.1200.10">
    <property type="entry name" value="ACP-like"/>
    <property type="match status" value="2"/>
</dbReference>
<dbReference type="NCBIfam" id="NF003417">
    <property type="entry name" value="PRK04813.1"/>
    <property type="match status" value="2"/>
</dbReference>
<keyword evidence="4" id="KW-0597">Phosphoprotein</keyword>
<dbReference type="InterPro" id="IPR006162">
    <property type="entry name" value="Ppantetheine_attach_site"/>
</dbReference>
<dbReference type="GO" id="GO:0003824">
    <property type="term" value="F:catalytic activity"/>
    <property type="evidence" value="ECO:0007669"/>
    <property type="project" value="InterPro"/>
</dbReference>
<comment type="caution">
    <text evidence="6">The sequence shown here is derived from an EMBL/GenBank/DDBJ whole genome shotgun (WGS) entry which is preliminary data.</text>
</comment>
<dbReference type="Gene3D" id="3.30.300.30">
    <property type="match status" value="2"/>
</dbReference>
<dbReference type="Pfam" id="PF00550">
    <property type="entry name" value="PP-binding"/>
    <property type="match status" value="2"/>
</dbReference>
<dbReference type="CDD" id="cd19531">
    <property type="entry name" value="LCL_NRPS-like"/>
    <property type="match status" value="1"/>
</dbReference>
<dbReference type="InterPro" id="IPR020845">
    <property type="entry name" value="AMP-binding_CS"/>
</dbReference>
<feature type="domain" description="Carrier" evidence="5">
    <location>
        <begin position="835"/>
        <end position="909"/>
    </location>
</feature>
<dbReference type="FunFam" id="3.30.300.30:FF:000010">
    <property type="entry name" value="Enterobactin synthetase component F"/>
    <property type="match status" value="2"/>
</dbReference>
<organism evidence="6 7">
    <name type="scientific">Snuella sedimenti</name>
    <dbReference type="NCBI Taxonomy" id="2798802"/>
    <lineage>
        <taxon>Bacteria</taxon>
        <taxon>Pseudomonadati</taxon>
        <taxon>Bacteroidota</taxon>
        <taxon>Flavobacteriia</taxon>
        <taxon>Flavobacteriales</taxon>
        <taxon>Flavobacteriaceae</taxon>
        <taxon>Snuella</taxon>
    </lineage>
</organism>
<evidence type="ECO:0000256" key="2">
    <source>
        <dbReference type="ARBA" id="ARBA00006432"/>
    </source>
</evidence>
<evidence type="ECO:0000256" key="4">
    <source>
        <dbReference type="ARBA" id="ARBA00022553"/>
    </source>
</evidence>
<evidence type="ECO:0000313" key="7">
    <source>
        <dbReference type="Proteomes" id="UP000610931"/>
    </source>
</evidence>
<dbReference type="GO" id="GO:0043041">
    <property type="term" value="P:amino acid activation for nonribosomal peptide biosynthetic process"/>
    <property type="evidence" value="ECO:0007669"/>
    <property type="project" value="TreeGrafter"/>
</dbReference>
<feature type="domain" description="Carrier" evidence="5">
    <location>
        <begin position="1891"/>
        <end position="1966"/>
    </location>
</feature>
<dbReference type="SUPFAM" id="SSF52777">
    <property type="entry name" value="CoA-dependent acyltransferases"/>
    <property type="match status" value="4"/>
</dbReference>
<dbReference type="InterPro" id="IPR045851">
    <property type="entry name" value="AMP-bd_C_sf"/>
</dbReference>
<dbReference type="InterPro" id="IPR025110">
    <property type="entry name" value="AMP-bd_C"/>
</dbReference>
<dbReference type="Gene3D" id="3.30.559.10">
    <property type="entry name" value="Chloramphenicol acetyltransferase-like domain"/>
    <property type="match status" value="2"/>
</dbReference>
<dbReference type="InterPro" id="IPR009081">
    <property type="entry name" value="PP-bd_ACP"/>
</dbReference>
<comment type="similarity">
    <text evidence="2">Belongs to the ATP-dependent AMP-binding enzyme family.</text>
</comment>
<accession>A0A8J7IYQ8</accession>
<proteinExistence type="inferred from homology"/>
<evidence type="ECO:0000313" key="6">
    <source>
        <dbReference type="EMBL" id="MBJ6369865.1"/>
    </source>
</evidence>
<dbReference type="Pfam" id="PF00501">
    <property type="entry name" value="AMP-binding"/>
    <property type="match status" value="2"/>
</dbReference>
<dbReference type="CDD" id="cd05930">
    <property type="entry name" value="A_NRPS"/>
    <property type="match status" value="1"/>
</dbReference>